<dbReference type="EMBL" id="MG784342">
    <property type="protein sequence ID" value="AUR81230.1"/>
    <property type="molecule type" value="Genomic_DNA"/>
</dbReference>
<dbReference type="Proteomes" id="UP000241941">
    <property type="component" value="Segment"/>
</dbReference>
<dbReference type="PANTHER" id="PTHR34985:SF1">
    <property type="entry name" value="SLR0554 PROTEIN"/>
    <property type="match status" value="1"/>
</dbReference>
<dbReference type="GeneID" id="55607485"/>
<dbReference type="InterPro" id="IPR027417">
    <property type="entry name" value="P-loop_NTPase"/>
</dbReference>
<dbReference type="SUPFAM" id="SSF52540">
    <property type="entry name" value="P-loop containing nucleoside triphosphate hydrolases"/>
    <property type="match status" value="1"/>
</dbReference>
<dbReference type="PANTHER" id="PTHR34985">
    <property type="entry name" value="SLR0554 PROTEIN"/>
    <property type="match status" value="1"/>
</dbReference>
<name>A0A2I7QIK8_9CAUD</name>
<keyword evidence="3" id="KW-1185">Reference proteome</keyword>
<evidence type="ECO:0000313" key="3">
    <source>
        <dbReference type="Proteomes" id="UP000241941"/>
    </source>
</evidence>
<feature type="domain" description="Virulence-associated protein E-like" evidence="1">
    <location>
        <begin position="489"/>
        <end position="716"/>
    </location>
</feature>
<dbReference type="InterPro" id="IPR007936">
    <property type="entry name" value="VapE-like_dom"/>
</dbReference>
<organism evidence="2 3">
    <name type="scientific">Bacillus phage Carmen17</name>
    <dbReference type="NCBI Taxonomy" id="2072797"/>
    <lineage>
        <taxon>Viruses</taxon>
        <taxon>Duplodnaviria</taxon>
        <taxon>Heunggongvirae</taxon>
        <taxon>Uroviricota</taxon>
        <taxon>Caudoviricetes</taxon>
        <taxon>Gutmannvirinae</taxon>
        <taxon>Carmenvirus</taxon>
        <taxon>Carmenvirus carmen17</taxon>
    </lineage>
</organism>
<dbReference type="RefSeq" id="YP_009837303.1">
    <property type="nucleotide sequence ID" value="NC_048698.1"/>
</dbReference>
<protein>
    <submittedName>
        <fullName evidence="2">Nucleoside triphosphate hyrolase</fullName>
    </submittedName>
</protein>
<evidence type="ECO:0000313" key="2">
    <source>
        <dbReference type="EMBL" id="AUR81230.1"/>
    </source>
</evidence>
<proteinExistence type="predicted"/>
<accession>A0A2I7QIK8</accession>
<evidence type="ECO:0000259" key="1">
    <source>
        <dbReference type="Pfam" id="PF05272"/>
    </source>
</evidence>
<dbReference type="KEGG" id="vg:55607485"/>
<dbReference type="Pfam" id="PF05272">
    <property type="entry name" value="VapE-like_dom"/>
    <property type="match status" value="1"/>
</dbReference>
<reference evidence="2 3" key="2">
    <citation type="journal article" date="2019" name="Microbiol. Resour. Announc.">
        <title>Complete Genome Sequences of Bacillus Bacteriophages Wes44 and Carmen17.</title>
        <authorList>
            <person name="Alder H."/>
            <person name="Himelright M."/>
            <person name="Eisemann E."/>
            <person name="Temple L."/>
        </authorList>
    </citation>
    <scope>NUCLEOTIDE SEQUENCE [LARGE SCALE GENOMIC DNA]</scope>
</reference>
<reference evidence="2 3" key="1">
    <citation type="submission" date="2018-01" db="EMBL/GenBank/DDBJ databases">
        <title>Complete Genome of Bacillus phages Carmen17.</title>
        <authorList>
            <person name="Himelright M.J."/>
            <person name="Eisemann E.C."/>
            <person name="Alder H.M."/>
            <person name="Clem A.M."/>
            <person name="Temple L."/>
        </authorList>
    </citation>
    <scope>NUCLEOTIDE SEQUENCE [LARGE SCALE GENOMIC DNA]</scope>
</reference>
<sequence length="813" mass="93654">MDELVISFGSGRRSKTWKQEYLTWDDFVKRLSKWEEKRVTVAEYKKLKANKKKYASKIADLKDGKAFVGGAIKGDRRTKETVETRSMLTLDADSIEDLEGFLFDVEMVLDGVQYLVHSTLSHTPEEPRLRLLVPLSEEVDADKHEAIARKIAGNIGMENFDRTTFDVNRLVYLPSKLMDAETIMYENTFGFEPLDVDKVLDEYFDWTNMGEWDRHEGEEERNHLHMKKDDPLNKPGNIGVFNRTYSITDAIETFLSDKYELCDDGSGRYTYVGGTTAAGLVIYDDDTFCHSHHSTDPISGQMVNAYDLVRIHLYGDSDYGMGDAGKIGKMPSDKRMAVLMDKDKLCKKTRIEEKRQGIMSDFSDEDFDINEEPVEIEDWETELDMEGEDYLLTAKNLMLILTKGPMDGVLAYNEITNRPVMLKPAPWMGKNDEDRFDGKDEVPWTNNDMHRMRHWLFDMYDFRSKDALIDAFITVCLERSYNPIKRYIEAQEWDGIERAESIFIDMVGAEDNAYVRQVTRKTLLGAVTRLYRPGSKFDYMPVLVGGQGVGKSSLLERLAVKQAWYNGSLTDFKGKEAGEQLQAGWIFEIGELAAMNKSGIEEVKNFLTLTTDKFRPAYGAMAEEYPRKAVFFGTTNKMDFLVDKTGNRRFMPITVKRMPEGKEHWNTIPMNKPGDAGYEYIAQLWAEVYQWYKAGETVFLDNEIIDIATKIQKDHTMVDDFEERLLEWLDEPEEADEFEIEIGEPMLRTKVTSRDIYKQVLNGSEAVIPRQISNQIKLIMNNLDGWEHKKSIRYIDENGKEKVGAGYIRIINL</sequence>